<dbReference type="SMART" id="SM00484">
    <property type="entry name" value="XPGI"/>
    <property type="match status" value="1"/>
</dbReference>
<dbReference type="PANTHER" id="PTHR11081">
    <property type="entry name" value="FLAP ENDONUCLEASE FAMILY MEMBER"/>
    <property type="match status" value="1"/>
</dbReference>
<reference evidence="8" key="1">
    <citation type="submission" date="2018-11" db="EMBL/GenBank/DDBJ databases">
        <title>A distinct lineage of giant viruses engineers rhodopsin photosystems in predatory marine eukaryotes.</title>
        <authorList>
            <person name="Needham D.M."/>
            <person name="Yoshizawa S."/>
            <person name="Hosaka T."/>
            <person name="Poirier C."/>
            <person name="Choi C.-J."/>
            <person name="Hehenberger E."/>
            <person name="Irwin N.A.T."/>
            <person name="Wilken S."/>
            <person name="Yung C.-M."/>
            <person name="Bachy C."/>
            <person name="Kurihara R."/>
            <person name="Nakajima Y."/>
            <person name="Kojima K."/>
            <person name="Kimura-Someya T."/>
            <person name="Leonard G."/>
            <person name="Malmstrom R.R."/>
            <person name="Mende D."/>
            <person name="Olson D.K."/>
            <person name="Sudo Y."/>
            <person name="Sudek S."/>
            <person name="Richards T.A."/>
            <person name="DeLong E.F."/>
            <person name="Keeling P.J."/>
            <person name="Santoro A.E."/>
            <person name="Shirouzu M."/>
            <person name="Iwasaki W."/>
            <person name="Worden A.Z."/>
        </authorList>
    </citation>
    <scope>NUCLEOTIDE SEQUENCE</scope>
</reference>
<dbReference type="Gene3D" id="1.10.150.20">
    <property type="entry name" value="5' to 3' exonuclease, C-terminal subdomain"/>
    <property type="match status" value="1"/>
</dbReference>
<accession>A0A5B8IQD5</accession>
<evidence type="ECO:0000313" key="8">
    <source>
        <dbReference type="EMBL" id="QDY52174.1"/>
    </source>
</evidence>
<dbReference type="PRINTS" id="PR00853">
    <property type="entry name" value="XPGRADSUPER"/>
</dbReference>
<evidence type="ECO:0000256" key="3">
    <source>
        <dbReference type="ARBA" id="ARBA00022759"/>
    </source>
</evidence>
<name>A0A5B8IQD5_9VIRU</name>
<dbReference type="GO" id="GO:0017108">
    <property type="term" value="F:5'-flap endonuclease activity"/>
    <property type="evidence" value="ECO:0007669"/>
    <property type="project" value="TreeGrafter"/>
</dbReference>
<feature type="domain" description="XPG N-terminal" evidence="7">
    <location>
        <begin position="1"/>
        <end position="92"/>
    </location>
</feature>
<protein>
    <submittedName>
        <fullName evidence="8">XPG I-region</fullName>
    </submittedName>
</protein>
<evidence type="ECO:0000256" key="4">
    <source>
        <dbReference type="ARBA" id="ARBA00022801"/>
    </source>
</evidence>
<gene>
    <name evidence="8" type="ORF">4_54</name>
</gene>
<evidence type="ECO:0000256" key="2">
    <source>
        <dbReference type="ARBA" id="ARBA00022723"/>
    </source>
</evidence>
<dbReference type="Pfam" id="PF00867">
    <property type="entry name" value="XPG_I"/>
    <property type="match status" value="1"/>
</dbReference>
<dbReference type="InterPro" id="IPR006084">
    <property type="entry name" value="XPG/Rad2"/>
</dbReference>
<dbReference type="GO" id="GO:0046872">
    <property type="term" value="F:metal ion binding"/>
    <property type="evidence" value="ECO:0007669"/>
    <property type="project" value="UniProtKB-KW"/>
</dbReference>
<organism evidence="8">
    <name type="scientific">Mimiviridae sp. ChoanoV1</name>
    <dbReference type="NCBI Taxonomy" id="2596887"/>
    <lineage>
        <taxon>Viruses</taxon>
        <taxon>Varidnaviria</taxon>
        <taxon>Bamfordvirae</taxon>
        <taxon>Nucleocytoviricota</taxon>
        <taxon>Megaviricetes</taxon>
        <taxon>Imitervirales</taxon>
        <taxon>Schizomimiviridae</taxon>
    </lineage>
</organism>
<keyword evidence="2" id="KW-0479">Metal-binding</keyword>
<dbReference type="SUPFAM" id="SSF47807">
    <property type="entry name" value="5' to 3' exonuclease, C-terminal subdomain"/>
    <property type="match status" value="1"/>
</dbReference>
<dbReference type="InterPro" id="IPR029060">
    <property type="entry name" value="PIN-like_dom_sf"/>
</dbReference>
<dbReference type="SMART" id="SM00485">
    <property type="entry name" value="XPGN"/>
    <property type="match status" value="1"/>
</dbReference>
<dbReference type="EMBL" id="MK250088">
    <property type="protein sequence ID" value="QDY52174.1"/>
    <property type="molecule type" value="Genomic_DNA"/>
</dbReference>
<evidence type="ECO:0000259" key="7">
    <source>
        <dbReference type="SMART" id="SM00485"/>
    </source>
</evidence>
<keyword evidence="5" id="KW-0460">Magnesium</keyword>
<dbReference type="SUPFAM" id="SSF88723">
    <property type="entry name" value="PIN domain-like"/>
    <property type="match status" value="1"/>
</dbReference>
<keyword evidence="3" id="KW-0255">Endonuclease</keyword>
<dbReference type="Gene3D" id="3.40.50.1010">
    <property type="entry name" value="5'-nuclease"/>
    <property type="match status" value="1"/>
</dbReference>
<sequence length="325" mass="38039">MGIKDLNKFITRFTPKAITRKNISTFNGLTLAVDVSIFLYKYKYSNKLIHSFLQQYYHYKKNNIELIYIFDGKPPKEKKKILESRKNIQDKQNNKVEALLGEKSKLTDENEIKIIDKKIKDAKKRCLSITKEDIYNVKKLFNILGIKYIEHNCEADLVCAYLFKEGKVNGCISNDMDFLPLGVGVLIRNYNLGDMVDIYNLDTIIEDSGMNYDEFVDFCILCGCDYTCTIPRLGFITAYKSILKYKNIEAIIEKLCVKEKKYKLPEAFDFISARKIIKHTKVEDYKINNLDFKRNLDNEKVDMEFLLNNTKFSEVQISNRLKVIY</sequence>
<dbReference type="PANTHER" id="PTHR11081:SF9">
    <property type="entry name" value="FLAP ENDONUCLEASE 1"/>
    <property type="match status" value="1"/>
</dbReference>
<dbReference type="InterPro" id="IPR006085">
    <property type="entry name" value="XPG_DNA_repair_N"/>
</dbReference>
<keyword evidence="4" id="KW-0378">Hydrolase</keyword>
<keyword evidence="1" id="KW-0540">Nuclease</keyword>
<proteinExistence type="predicted"/>
<evidence type="ECO:0000256" key="1">
    <source>
        <dbReference type="ARBA" id="ARBA00022722"/>
    </source>
</evidence>
<dbReference type="Pfam" id="PF00752">
    <property type="entry name" value="XPG_N"/>
    <property type="match status" value="1"/>
</dbReference>
<feature type="domain" description="XPG-I" evidence="6">
    <location>
        <begin position="142"/>
        <end position="210"/>
    </location>
</feature>
<dbReference type="GO" id="GO:0008409">
    <property type="term" value="F:5'-3' exonuclease activity"/>
    <property type="evidence" value="ECO:0007669"/>
    <property type="project" value="TreeGrafter"/>
</dbReference>
<dbReference type="InterPro" id="IPR006086">
    <property type="entry name" value="XPG-I_dom"/>
</dbReference>
<evidence type="ECO:0000256" key="5">
    <source>
        <dbReference type="ARBA" id="ARBA00022842"/>
    </source>
</evidence>
<evidence type="ECO:0000259" key="6">
    <source>
        <dbReference type="SMART" id="SM00484"/>
    </source>
</evidence>
<dbReference type="InterPro" id="IPR036279">
    <property type="entry name" value="5-3_exonuclease_C_sf"/>
</dbReference>